<evidence type="ECO:0000313" key="3">
    <source>
        <dbReference type="Proteomes" id="UP000006447"/>
    </source>
</evidence>
<dbReference type="AlphaFoldDB" id="I0WPH6"/>
<dbReference type="Proteomes" id="UP000006447">
    <property type="component" value="Unassembled WGS sequence"/>
</dbReference>
<proteinExistence type="predicted"/>
<name>I0WPH6_RHOOP</name>
<evidence type="ECO:0000256" key="1">
    <source>
        <dbReference type="SAM" id="MobiDB-lite"/>
    </source>
</evidence>
<gene>
    <name evidence="2" type="ORF">W59_19283</name>
</gene>
<comment type="caution">
    <text evidence="2">The sequence shown here is derived from an EMBL/GenBank/DDBJ whole genome shotgun (WGS) entry which is preliminary data.</text>
</comment>
<sequence length="107" mass="11899">MVRRGRGWSLAWKRRETAVRRFVTSRADTGAQFLTRTVPEREQFRAVGVGVGGLADVDEFEERFPEVRASTQARRESFAEAASPIRSAYGPKSAVCTKPSSRPPTSL</sequence>
<reference evidence="2 3" key="1">
    <citation type="journal article" date="2012" name="J. Bacteriol.">
        <title>Draft genome sequence of the nitrophenol-degrading actinomycete Rhodococcus imtechensis RKJ300.</title>
        <authorList>
            <person name="Vikram S."/>
            <person name="Kumar S."/>
            <person name="Subramanian S."/>
            <person name="Raghava G.P."/>
        </authorList>
    </citation>
    <scope>NUCLEOTIDE SEQUENCE [LARGE SCALE GENOMIC DNA]</scope>
    <source>
        <strain evidence="2 3">RKJ300</strain>
    </source>
</reference>
<feature type="compositionally biased region" description="Polar residues" evidence="1">
    <location>
        <begin position="98"/>
        <end position="107"/>
    </location>
</feature>
<feature type="region of interest" description="Disordered" evidence="1">
    <location>
        <begin position="81"/>
        <end position="107"/>
    </location>
</feature>
<accession>I0WPH6</accession>
<evidence type="ECO:0000313" key="2">
    <source>
        <dbReference type="EMBL" id="EID78292.1"/>
    </source>
</evidence>
<dbReference type="EMBL" id="AJJH01000102">
    <property type="protein sequence ID" value="EID78292.1"/>
    <property type="molecule type" value="Genomic_DNA"/>
</dbReference>
<organism evidence="2 3">
    <name type="scientific">Rhodococcus opacus RKJ300 = JCM 13270</name>
    <dbReference type="NCBI Taxonomy" id="1165867"/>
    <lineage>
        <taxon>Bacteria</taxon>
        <taxon>Bacillati</taxon>
        <taxon>Actinomycetota</taxon>
        <taxon>Actinomycetes</taxon>
        <taxon>Mycobacteriales</taxon>
        <taxon>Nocardiaceae</taxon>
        <taxon>Rhodococcus</taxon>
    </lineage>
</organism>
<protein>
    <submittedName>
        <fullName evidence="2">Uncharacterized protein</fullName>
    </submittedName>
</protein>